<dbReference type="Gene3D" id="3.40.50.300">
    <property type="entry name" value="P-loop containing nucleotide triphosphate hydrolases"/>
    <property type="match status" value="1"/>
</dbReference>
<dbReference type="InterPro" id="IPR055496">
    <property type="entry name" value="DUF7068"/>
</dbReference>
<dbReference type="PANTHER" id="PTHR46844">
    <property type="entry name" value="SLR5058 PROTEIN"/>
    <property type="match status" value="1"/>
</dbReference>
<dbReference type="SUPFAM" id="SSF48371">
    <property type="entry name" value="ARM repeat"/>
    <property type="match status" value="1"/>
</dbReference>
<gene>
    <name evidence="3" type="ORF">FPCIR_10265</name>
</gene>
<keyword evidence="1" id="KW-0472">Membrane</keyword>
<evidence type="ECO:0000313" key="4">
    <source>
        <dbReference type="Proteomes" id="UP000546213"/>
    </source>
</evidence>
<dbReference type="SUPFAM" id="SSF53474">
    <property type="entry name" value="alpha/beta-Hydrolases"/>
    <property type="match status" value="1"/>
</dbReference>
<evidence type="ECO:0000256" key="1">
    <source>
        <dbReference type="SAM" id="Phobius"/>
    </source>
</evidence>
<feature type="domain" description="NACHT" evidence="2">
    <location>
        <begin position="395"/>
        <end position="532"/>
    </location>
</feature>
<dbReference type="PROSITE" id="PS50837">
    <property type="entry name" value="NACHT"/>
    <property type="match status" value="1"/>
</dbReference>
<protein>
    <submittedName>
        <fullName evidence="3">Peptidase C14</fullName>
    </submittedName>
</protein>
<keyword evidence="1" id="KW-1133">Transmembrane helix</keyword>
<keyword evidence="1" id="KW-0812">Transmembrane</keyword>
<dbReference type="InterPro" id="IPR027417">
    <property type="entry name" value="P-loop_NTPase"/>
</dbReference>
<dbReference type="Pfam" id="PF05729">
    <property type="entry name" value="NACHT"/>
    <property type="match status" value="1"/>
</dbReference>
<dbReference type="Pfam" id="PF23238">
    <property type="entry name" value="DUF7068"/>
    <property type="match status" value="1"/>
</dbReference>
<proteinExistence type="predicted"/>
<organism evidence="3 4">
    <name type="scientific">Fusarium pseudocircinatum</name>
    <dbReference type="NCBI Taxonomy" id="56676"/>
    <lineage>
        <taxon>Eukaryota</taxon>
        <taxon>Fungi</taxon>
        <taxon>Dikarya</taxon>
        <taxon>Ascomycota</taxon>
        <taxon>Pezizomycotina</taxon>
        <taxon>Sordariomycetes</taxon>
        <taxon>Hypocreomycetidae</taxon>
        <taxon>Hypocreales</taxon>
        <taxon>Nectriaceae</taxon>
        <taxon>Fusarium</taxon>
        <taxon>Fusarium fujikuroi species complex</taxon>
    </lineage>
</organism>
<comment type="caution">
    <text evidence="3">The sequence shown here is derived from an EMBL/GenBank/DDBJ whole genome shotgun (WGS) entry which is preliminary data.</text>
</comment>
<evidence type="ECO:0000313" key="3">
    <source>
        <dbReference type="EMBL" id="KAF5581272.1"/>
    </source>
</evidence>
<accession>A0A8H5NWH4</accession>
<dbReference type="InterPro" id="IPR011989">
    <property type="entry name" value="ARM-like"/>
</dbReference>
<feature type="transmembrane region" description="Helical" evidence="1">
    <location>
        <begin position="6"/>
        <end position="23"/>
    </location>
</feature>
<evidence type="ECO:0000259" key="2">
    <source>
        <dbReference type="PROSITE" id="PS50837"/>
    </source>
</evidence>
<dbReference type="SUPFAM" id="SSF52540">
    <property type="entry name" value="P-loop containing nucleoside triphosphate hydrolases"/>
    <property type="match status" value="1"/>
</dbReference>
<name>A0A8H5NWH4_9HYPO</name>
<dbReference type="InterPro" id="IPR029058">
    <property type="entry name" value="AB_hydrolase_fold"/>
</dbReference>
<dbReference type="Proteomes" id="UP000546213">
    <property type="component" value="Unassembled WGS sequence"/>
</dbReference>
<dbReference type="InterPro" id="IPR016024">
    <property type="entry name" value="ARM-type_fold"/>
</dbReference>
<dbReference type="OrthoDB" id="427518at2759"/>
<sequence length="1523" mass="173517">MATDKLILVLASAIAILAFYIHMRTIAMSETLGETGTCQPEIVSPQRGVDLVPAHVPENGEDSGIDIIAIHGLNTKSPETWTFQNKNKDTKGLPLAERVKKGVNWLTDKHMLPSQIPDTYIYTCDWPAELFETKDLAPLDIDQLSMSLLKAILGDRPKRDRPILFIASCLGGIILINALVKATGDLETVREATRGIIFLGTPFRGTYFGDIAYWAEPGLGVQAVLYKKRLTALLKWVNGPTYDSQSLLSTFTRQCILNPDNSIELAVFYENRYTNLTSKYPFLSFLMPKGLSPTNTPIERADTWICRELYSPKALEIKRLSGDALEMEKCYINLAIVQQKQVDNAEQKPEEMSHASPFTLAERLKLQVPHDSLKVDLKDLFQRRELAEGTEGEPKRILIHGRAGIGKTTLCKKIVYEIVHNNMWKESFKRVIWIPLRGLKTVDKKGLDFPGLLECIFSHQQANISQELCTALYNHVEKTSYRDTLLLLDGLDEVTEILDKRPEGDLHPRHTQLVELLNRPNVIITARPHAMLPGLVDPIDLKLDTIGFAPDQVQEYVASVMPQSKDSIQQYIQKNRLLQSLVQIPIQLDALCYTWQGSAWEKDSYAAPKTMTAIYETMIRELWLKDCQRIQKKGVPSVGRRSPAENKPFKSIEYKCLAYLAFSGMYSNVIEFHQPHRSKLHNIWSDQDLAKEYYWTREGSRLTYDETFDRLSFFRTSQASKDPRIVSYHFIHLTFQEYFAAQHFVESWKRRLKLRYVDLNMKKLKVKEETCLDFLQRNKYSARYNIMWRFVAGLLDTEPGASIDEFIKAIESEPIDLFGPTHQRLLMYCFAETEESGGLKKQFKEELANWIEFECNFSGECRLVSEMEVPEESINLVLERASDTLKLDLFSALRKHKRFRSLMVNIATGWLKLPNASRELRHRALSMFSQPDEPLGSNILYAVMMLVDDTDTRTSQSALSILEHNKAQPVAILKAMVLAHAEAEVKETNIQSKAAESLQGEPETSRDLVQRIISWANYQKRSIREEALGLDPRGSTIPVAALQDQPDQSPPIRWDETFVRNCSEELSEIMVVFLTDYDERTSHIAAYVLRRMGKISEAAFKAVSELLNGRDEGLENLVLQFLPYQRAISTAMLEGISTWLSDYQHTNKRHLAFIILGRLGQRQALDDQIIQAIGSQIKDPCEDVHLQALGTLKFLKRQQSFSQDVVQNTAEHLKSQSYAVKRAALGALGRIGQQQTLSHSILQDIAYLLHNGLGYHNWPFMKSKALAALSGRSKSLREIHTSIAKLLTNPDAYIRESAANTLASQSDLSHEILLALTEKLQDSECAEAAACALGSQKELPQYIKDAMLSRSENADWRAQYEVAKAIQNQSGLSQNLLNFLLPRIKDQEWGVRSQAIGLLKANQTLPDSILQAVTEQLDGYRNVPVRKEAMDVLQMQKILPHTVVTSKDLYSLWLKLCFQEHLCCYIQDGVIYIEFPTRRIPLMGEPKEFERIVKEKLKELFVRDRNIMYKLYIKAPNELFTLS</sequence>
<reference evidence="3 4" key="1">
    <citation type="submission" date="2020-05" db="EMBL/GenBank/DDBJ databases">
        <title>Identification and distribution of gene clusters putatively required for synthesis of sphingolipid metabolism inhibitors in phylogenetically diverse species of the filamentous fungus Fusarium.</title>
        <authorList>
            <person name="Kim H.-S."/>
            <person name="Busman M."/>
            <person name="Brown D.W."/>
            <person name="Divon H."/>
            <person name="Uhlig S."/>
            <person name="Proctor R.H."/>
        </authorList>
    </citation>
    <scope>NUCLEOTIDE SEQUENCE [LARGE SCALE GENOMIC DNA]</scope>
    <source>
        <strain evidence="3 4">NRRL 36939</strain>
    </source>
</reference>
<keyword evidence="4" id="KW-1185">Reference proteome</keyword>
<dbReference type="Gene3D" id="1.25.10.10">
    <property type="entry name" value="Leucine-rich Repeat Variant"/>
    <property type="match status" value="2"/>
</dbReference>
<dbReference type="PANTHER" id="PTHR46844:SF1">
    <property type="entry name" value="SLR5058 PROTEIN"/>
    <property type="match status" value="1"/>
</dbReference>
<dbReference type="InterPro" id="IPR007111">
    <property type="entry name" value="NACHT_NTPase"/>
</dbReference>
<dbReference type="EMBL" id="JAAOAS010000295">
    <property type="protein sequence ID" value="KAF5581272.1"/>
    <property type="molecule type" value="Genomic_DNA"/>
</dbReference>
<dbReference type="SMART" id="SM00382">
    <property type="entry name" value="AAA"/>
    <property type="match status" value="1"/>
</dbReference>
<dbReference type="InterPro" id="IPR003593">
    <property type="entry name" value="AAA+_ATPase"/>
</dbReference>